<comment type="caution">
    <text evidence="3">The sequence shown here is derived from an EMBL/GenBank/DDBJ whole genome shotgun (WGS) entry which is preliminary data.</text>
</comment>
<dbReference type="STRING" id="543379.A0A232FD34"/>
<feature type="domain" description="RNase NYN" evidence="2">
    <location>
        <begin position="541"/>
        <end position="686"/>
    </location>
</feature>
<dbReference type="GO" id="GO:0003729">
    <property type="term" value="F:mRNA binding"/>
    <property type="evidence" value="ECO:0007669"/>
    <property type="project" value="TreeGrafter"/>
</dbReference>
<dbReference type="CDD" id="cd18719">
    <property type="entry name" value="PIN_Zc3h12a-N4BP1-like"/>
    <property type="match status" value="1"/>
</dbReference>
<evidence type="ECO:0000256" key="1">
    <source>
        <dbReference type="SAM" id="MobiDB-lite"/>
    </source>
</evidence>
<protein>
    <recommendedName>
        <fullName evidence="2">RNase NYN domain-containing protein</fullName>
    </recommendedName>
</protein>
<organism evidence="3 4">
    <name type="scientific">Trichomalopsis sarcophagae</name>
    <dbReference type="NCBI Taxonomy" id="543379"/>
    <lineage>
        <taxon>Eukaryota</taxon>
        <taxon>Metazoa</taxon>
        <taxon>Ecdysozoa</taxon>
        <taxon>Arthropoda</taxon>
        <taxon>Hexapoda</taxon>
        <taxon>Insecta</taxon>
        <taxon>Pterygota</taxon>
        <taxon>Neoptera</taxon>
        <taxon>Endopterygota</taxon>
        <taxon>Hymenoptera</taxon>
        <taxon>Apocrita</taxon>
        <taxon>Proctotrupomorpha</taxon>
        <taxon>Chalcidoidea</taxon>
        <taxon>Pteromalidae</taxon>
        <taxon>Pteromalinae</taxon>
        <taxon>Trichomalopsis</taxon>
    </lineage>
</organism>
<dbReference type="FunFam" id="3.40.50.11980:FF:000001">
    <property type="entry name" value="ZC3H12A isoform 1"/>
    <property type="match status" value="1"/>
</dbReference>
<reference evidence="3 4" key="1">
    <citation type="journal article" date="2017" name="Curr. Biol.">
        <title>The Evolution of Venom by Co-option of Single-Copy Genes.</title>
        <authorList>
            <person name="Martinson E.O."/>
            <person name="Mrinalini"/>
            <person name="Kelkar Y.D."/>
            <person name="Chang C.H."/>
            <person name="Werren J.H."/>
        </authorList>
    </citation>
    <scope>NUCLEOTIDE SEQUENCE [LARGE SCALE GENOMIC DNA]</scope>
    <source>
        <strain evidence="3 4">Alberta</strain>
        <tissue evidence="3">Whole body</tissue>
    </source>
</reference>
<name>A0A232FD34_9HYME</name>
<dbReference type="Gene3D" id="3.40.50.11980">
    <property type="match status" value="1"/>
</dbReference>
<dbReference type="PANTHER" id="PTHR12876:SF35">
    <property type="entry name" value="LD08718P-RELATED"/>
    <property type="match status" value="1"/>
</dbReference>
<evidence type="ECO:0000313" key="3">
    <source>
        <dbReference type="EMBL" id="OXU28714.1"/>
    </source>
</evidence>
<dbReference type="GO" id="GO:0005634">
    <property type="term" value="C:nucleus"/>
    <property type="evidence" value="ECO:0007669"/>
    <property type="project" value="TreeGrafter"/>
</dbReference>
<dbReference type="GO" id="GO:0004521">
    <property type="term" value="F:RNA endonuclease activity"/>
    <property type="evidence" value="ECO:0007669"/>
    <property type="project" value="TreeGrafter"/>
</dbReference>
<gene>
    <name evidence="3" type="ORF">TSAR_012951</name>
</gene>
<feature type="region of interest" description="Disordered" evidence="1">
    <location>
        <begin position="495"/>
        <end position="534"/>
    </location>
</feature>
<dbReference type="InterPro" id="IPR051101">
    <property type="entry name" value="ZC3H12/N4BP1_RNase_Reg"/>
</dbReference>
<feature type="region of interest" description="Disordered" evidence="1">
    <location>
        <begin position="106"/>
        <end position="136"/>
    </location>
</feature>
<dbReference type="EMBL" id="NNAY01000390">
    <property type="protein sequence ID" value="OXU28714.1"/>
    <property type="molecule type" value="Genomic_DNA"/>
</dbReference>
<feature type="compositionally biased region" description="Polar residues" evidence="1">
    <location>
        <begin position="512"/>
        <end position="522"/>
    </location>
</feature>
<dbReference type="AlphaFoldDB" id="A0A232FD34"/>
<evidence type="ECO:0000313" key="4">
    <source>
        <dbReference type="Proteomes" id="UP000215335"/>
    </source>
</evidence>
<dbReference type="GO" id="GO:0036464">
    <property type="term" value="C:cytoplasmic ribonucleoprotein granule"/>
    <property type="evidence" value="ECO:0007669"/>
    <property type="project" value="TreeGrafter"/>
</dbReference>
<feature type="compositionally biased region" description="Polar residues" evidence="1">
    <location>
        <begin position="115"/>
        <end position="129"/>
    </location>
</feature>
<sequence length="692" mass="77620">MKTRKKTVKTPTKGRRRSSVIMVKKSPIRRNQRRNLKIPNKYSILSDYESPLRSLKDNCELKPSTSTSLPVKEECMIEEHIEEKFQAQKPIHLSVTTKCNPTDSEVVKQEKVVKDNSSSEQNNSTQDSLAENADKAVSKSQKRNAFTFVASHGKHNIKQRKLKKSPLSRMNESKELNTLSESVIIIDDSLSEQTALNKVEKKNEVIKDTLTSSVERSSDFKPLSSTTFTGKIKDTKSVVDTITTYKNNTSEQAANSISNHFEPLQSMSCRNVDNSKTVTSNEDVVEIDCNDTMTEMEAYHNAFNQTADSPPTCPNFADSVIVIDPDDDEDINNTDQTPALKIDGVAKPLEDCFVVWSSLPSTSTSTNSTTATETPTFSTNPHYNNNLDILKLDKILIDTNAEFSNLRVLNNENNKTRKNQLKSPRNVTGVKKPLLKTTMDKGKISVKNAVKGASIFVDKTTNSFLARAAAKASTKVVTKTTAKVASRTSTKAAVKSKIKPTGTPTMVKKNSKSNGQLIFSSTSKEDDENKTAKKKNMKGKLREIVIDGFALFSIRYNHNNIFSEKGIKMCIEYFTKRGHVVKVFIPQSRRSLKFPLLEKWFKEGIVVFTPSRKIGNKFITSYDDRYILEYAAACGGIVVSQDQFRDLYVEKQAYRDIIENRLLVPTFVGDYVMFPEDPLGRDGPSLIDFLKH</sequence>
<dbReference type="OrthoDB" id="392925at2759"/>
<evidence type="ECO:0000259" key="2">
    <source>
        <dbReference type="Pfam" id="PF11977"/>
    </source>
</evidence>
<dbReference type="PANTHER" id="PTHR12876">
    <property type="entry name" value="N4BP1-RELATED"/>
    <property type="match status" value="1"/>
</dbReference>
<accession>A0A232FD34</accession>
<dbReference type="Proteomes" id="UP000215335">
    <property type="component" value="Unassembled WGS sequence"/>
</dbReference>
<dbReference type="Pfam" id="PF11977">
    <property type="entry name" value="RNase_Zc3h12a"/>
    <property type="match status" value="1"/>
</dbReference>
<dbReference type="InterPro" id="IPR021869">
    <property type="entry name" value="RNase_Zc3h12_NYN"/>
</dbReference>
<proteinExistence type="predicted"/>
<keyword evidence="4" id="KW-1185">Reference proteome</keyword>